<keyword evidence="3" id="KW-1185">Reference proteome</keyword>
<name>A0A9J5ZD30_SOLCO</name>
<evidence type="ECO:0000313" key="2">
    <source>
        <dbReference type="EMBL" id="KAG5610546.1"/>
    </source>
</evidence>
<evidence type="ECO:0000313" key="3">
    <source>
        <dbReference type="Proteomes" id="UP000824120"/>
    </source>
</evidence>
<dbReference type="EMBL" id="JACXVP010000004">
    <property type="protein sequence ID" value="KAG5610546.1"/>
    <property type="molecule type" value="Genomic_DNA"/>
</dbReference>
<feature type="region of interest" description="Disordered" evidence="1">
    <location>
        <begin position="1"/>
        <end position="24"/>
    </location>
</feature>
<proteinExistence type="predicted"/>
<sequence>MELTNCSARAQHTGTKGGVHPFGESPNVLGDAQASASSFFSAFLRLSKTQVQPFKKGVLNSNTSDSIMNAHRRLNLLMQRSNV</sequence>
<organism evidence="2 3">
    <name type="scientific">Solanum commersonii</name>
    <name type="common">Commerson's wild potato</name>
    <name type="synonym">Commerson's nightshade</name>
    <dbReference type="NCBI Taxonomy" id="4109"/>
    <lineage>
        <taxon>Eukaryota</taxon>
        <taxon>Viridiplantae</taxon>
        <taxon>Streptophyta</taxon>
        <taxon>Embryophyta</taxon>
        <taxon>Tracheophyta</taxon>
        <taxon>Spermatophyta</taxon>
        <taxon>Magnoliopsida</taxon>
        <taxon>eudicotyledons</taxon>
        <taxon>Gunneridae</taxon>
        <taxon>Pentapetalae</taxon>
        <taxon>asterids</taxon>
        <taxon>lamiids</taxon>
        <taxon>Solanales</taxon>
        <taxon>Solanaceae</taxon>
        <taxon>Solanoideae</taxon>
        <taxon>Solaneae</taxon>
        <taxon>Solanum</taxon>
    </lineage>
</organism>
<evidence type="ECO:0000256" key="1">
    <source>
        <dbReference type="SAM" id="MobiDB-lite"/>
    </source>
</evidence>
<dbReference type="Proteomes" id="UP000824120">
    <property type="component" value="Chromosome 4"/>
</dbReference>
<comment type="caution">
    <text evidence="2">The sequence shown here is derived from an EMBL/GenBank/DDBJ whole genome shotgun (WGS) entry which is preliminary data.</text>
</comment>
<feature type="compositionally biased region" description="Polar residues" evidence="1">
    <location>
        <begin position="1"/>
        <end position="14"/>
    </location>
</feature>
<reference evidence="2 3" key="1">
    <citation type="submission" date="2020-09" db="EMBL/GenBank/DDBJ databases">
        <title>De no assembly of potato wild relative species, Solanum commersonii.</title>
        <authorList>
            <person name="Cho K."/>
        </authorList>
    </citation>
    <scope>NUCLEOTIDE SEQUENCE [LARGE SCALE GENOMIC DNA]</scope>
    <source>
        <strain evidence="2">LZ3.2</strain>
        <tissue evidence="2">Leaf</tissue>
    </source>
</reference>
<accession>A0A9J5ZD30</accession>
<gene>
    <name evidence="2" type="ORF">H5410_021827</name>
</gene>
<dbReference type="AlphaFoldDB" id="A0A9J5ZD30"/>
<protein>
    <submittedName>
        <fullName evidence="2">Uncharacterized protein</fullName>
    </submittedName>
</protein>